<dbReference type="EMBL" id="CAMXCT010000184">
    <property type="protein sequence ID" value="CAI3975165.1"/>
    <property type="molecule type" value="Genomic_DNA"/>
</dbReference>
<dbReference type="EMBL" id="CAMXCT030000184">
    <property type="protein sequence ID" value="CAL4762477.1"/>
    <property type="molecule type" value="Genomic_DNA"/>
</dbReference>
<evidence type="ECO:0000256" key="1">
    <source>
        <dbReference type="SAM" id="MobiDB-lite"/>
    </source>
</evidence>
<keyword evidence="4" id="KW-1185">Reference proteome</keyword>
<feature type="region of interest" description="Disordered" evidence="1">
    <location>
        <begin position="1"/>
        <end position="65"/>
    </location>
</feature>
<feature type="region of interest" description="Disordered" evidence="1">
    <location>
        <begin position="94"/>
        <end position="115"/>
    </location>
</feature>
<evidence type="ECO:0000313" key="4">
    <source>
        <dbReference type="Proteomes" id="UP001152797"/>
    </source>
</evidence>
<feature type="compositionally biased region" description="Pro residues" evidence="1">
    <location>
        <begin position="100"/>
        <end position="112"/>
    </location>
</feature>
<feature type="compositionally biased region" description="Basic and acidic residues" evidence="1">
    <location>
        <begin position="52"/>
        <end position="65"/>
    </location>
</feature>
<evidence type="ECO:0000313" key="2">
    <source>
        <dbReference type="EMBL" id="CAI3975165.1"/>
    </source>
</evidence>
<name>A0A9P1BLU7_9DINO</name>
<comment type="caution">
    <text evidence="2">The sequence shown here is derived from an EMBL/GenBank/DDBJ whole genome shotgun (WGS) entry which is preliminary data.</text>
</comment>
<gene>
    <name evidence="2" type="ORF">C1SCF055_LOCUS3518</name>
</gene>
<reference evidence="2" key="1">
    <citation type="submission" date="2022-10" db="EMBL/GenBank/DDBJ databases">
        <authorList>
            <person name="Chen Y."/>
            <person name="Dougan E. K."/>
            <person name="Chan C."/>
            <person name="Rhodes N."/>
            <person name="Thang M."/>
        </authorList>
    </citation>
    <scope>NUCLEOTIDE SEQUENCE</scope>
</reference>
<protein>
    <submittedName>
        <fullName evidence="2">Uncharacterized protein</fullName>
    </submittedName>
</protein>
<dbReference type="Proteomes" id="UP001152797">
    <property type="component" value="Unassembled WGS sequence"/>
</dbReference>
<organism evidence="2">
    <name type="scientific">Cladocopium goreaui</name>
    <dbReference type="NCBI Taxonomy" id="2562237"/>
    <lineage>
        <taxon>Eukaryota</taxon>
        <taxon>Sar</taxon>
        <taxon>Alveolata</taxon>
        <taxon>Dinophyceae</taxon>
        <taxon>Suessiales</taxon>
        <taxon>Symbiodiniaceae</taxon>
        <taxon>Cladocopium</taxon>
    </lineage>
</organism>
<dbReference type="EMBL" id="CAMXCT020000184">
    <property type="protein sequence ID" value="CAL1128540.1"/>
    <property type="molecule type" value="Genomic_DNA"/>
</dbReference>
<reference evidence="3 4" key="2">
    <citation type="submission" date="2024-05" db="EMBL/GenBank/DDBJ databases">
        <authorList>
            <person name="Chen Y."/>
            <person name="Shah S."/>
            <person name="Dougan E. K."/>
            <person name="Thang M."/>
            <person name="Chan C."/>
        </authorList>
    </citation>
    <scope>NUCLEOTIDE SEQUENCE [LARGE SCALE GENOMIC DNA]</scope>
</reference>
<sequence>MPSMSMMAMDTFPEPKRSRNSGKVKAPLGQRRAGNRNEDYQYYGRRQGNSRGYEHWNRRPERRTDWQKGSDALQHYHEQGQQAFDAAMQMGHYIRGNAPTPAPQEAPPPPVRSPVQEQQMPMRLQCQWGFDGYMQPMQPQDTYMWTWPAMQPVQCQEWIWPVMPQAPPQPAPGPAVCTEAFVAAGHIVPELQGLTREQVAAVLKEAAQGLRYED</sequence>
<evidence type="ECO:0000313" key="3">
    <source>
        <dbReference type="EMBL" id="CAL4762477.1"/>
    </source>
</evidence>
<accession>A0A9P1BLU7</accession>
<proteinExistence type="predicted"/>
<dbReference type="AlphaFoldDB" id="A0A9P1BLU7"/>